<dbReference type="GO" id="GO:0008970">
    <property type="term" value="F:phospholipase A1 activity"/>
    <property type="evidence" value="ECO:0007669"/>
    <property type="project" value="UniProtKB-EC"/>
</dbReference>
<dbReference type="CDD" id="cd00707">
    <property type="entry name" value="Pancreat_lipase_like"/>
    <property type="match status" value="1"/>
</dbReference>
<comment type="catalytic activity">
    <reaction evidence="1">
        <text>a 1,2-diacyl-sn-glycero-3-phosphocholine + H2O = a 2-acyl-sn-glycero-3-phosphocholine + a fatty acid + H(+)</text>
        <dbReference type="Rhea" id="RHEA:18689"/>
        <dbReference type="ChEBI" id="CHEBI:15377"/>
        <dbReference type="ChEBI" id="CHEBI:15378"/>
        <dbReference type="ChEBI" id="CHEBI:28868"/>
        <dbReference type="ChEBI" id="CHEBI:57643"/>
        <dbReference type="ChEBI" id="CHEBI:57875"/>
        <dbReference type="EC" id="3.1.1.32"/>
    </reaction>
</comment>
<reference evidence="10 11" key="1">
    <citation type="journal article" date="2024" name="Ann. Entomol. Soc. Am.">
        <title>Genomic analyses of the southern and eastern yellowjacket wasps (Hymenoptera: Vespidae) reveal evolutionary signatures of social life.</title>
        <authorList>
            <person name="Catto M.A."/>
            <person name="Caine P.B."/>
            <person name="Orr S.E."/>
            <person name="Hunt B.G."/>
            <person name="Goodisman M.A.D."/>
        </authorList>
    </citation>
    <scope>NUCLEOTIDE SEQUENCE [LARGE SCALE GENOMIC DNA]</scope>
    <source>
        <strain evidence="10">233</strain>
        <tissue evidence="10">Head and thorax</tissue>
    </source>
</reference>
<evidence type="ECO:0000256" key="1">
    <source>
        <dbReference type="ARBA" id="ARBA00000111"/>
    </source>
</evidence>
<dbReference type="PANTHER" id="PTHR11610:SF186">
    <property type="entry name" value="FI22312P1"/>
    <property type="match status" value="1"/>
</dbReference>
<feature type="domain" description="Lipase" evidence="9">
    <location>
        <begin position="83"/>
        <end position="422"/>
    </location>
</feature>
<dbReference type="InterPro" id="IPR029058">
    <property type="entry name" value="AB_hydrolase_fold"/>
</dbReference>
<evidence type="ECO:0000256" key="2">
    <source>
        <dbReference type="ARBA" id="ARBA00004613"/>
    </source>
</evidence>
<evidence type="ECO:0000256" key="8">
    <source>
        <dbReference type="RuleBase" id="RU004262"/>
    </source>
</evidence>
<dbReference type="PANTHER" id="PTHR11610">
    <property type="entry name" value="LIPASE"/>
    <property type="match status" value="1"/>
</dbReference>
<proteinExistence type="inferred from homology"/>
<dbReference type="InterPro" id="IPR013818">
    <property type="entry name" value="Lipase"/>
</dbReference>
<sequence length="557" mass="62576">MKLRFFTSSIKQLVYLLLRHGKWIAVSASKEFLSRKKTGQVFSSLKRLKVASIQLSNIGLLSMSNRIKLRRLGYSREELKPTICYDLVGCFADPPVRLSLKRPPEHPNVIQTKFLLYTRSNRKNPKVIMYADRSESLLQTGFNVSKQLKVIIHGFKGSGSDYGLIRGINALLDLEDVNILILDWTRGAGTSYAAAVANTELVGRQLALVLLDIFNLGTDPMDVHVTGFSLGAHVAGCASEMLKKWDLLLARITGLDPASPFFRNHLFREKSRKLDATDAHLVDIIHTDGSEDFTDGFGLLKPIGHIDIFPNGGKEQPGCSDVKNSVIVSHLKGDVLLIAEELLDREIACSHLRAWQLYVESILTQSQKCKFIAWPCPQGTVSYARGTCFPMESIGWSQEMGYRANRGPLGTYFLPTRSEPPFCGEPFRVTIVTAKGLPKTMGILLFKTYQNNSTTTYKINCLLPKLYNQPAMFYNIAANDFLSGLHKATVIKGTIQYRKAIGRDEQEKRRPESDTILLSKLFLENRKGDRWEYCNFNTSIGVQEIYVELQNIPCNPL</sequence>
<dbReference type="Gene3D" id="3.40.50.1820">
    <property type="entry name" value="alpha/beta hydrolase"/>
    <property type="match status" value="1"/>
</dbReference>
<evidence type="ECO:0000256" key="3">
    <source>
        <dbReference type="ARBA" id="ARBA00010701"/>
    </source>
</evidence>
<dbReference type="PRINTS" id="PR00821">
    <property type="entry name" value="TAGLIPASE"/>
</dbReference>
<evidence type="ECO:0000259" key="9">
    <source>
        <dbReference type="Pfam" id="PF00151"/>
    </source>
</evidence>
<organism evidence="10 11">
    <name type="scientific">Vespula squamosa</name>
    <name type="common">Southern yellow jacket</name>
    <name type="synonym">Wasp</name>
    <dbReference type="NCBI Taxonomy" id="30214"/>
    <lineage>
        <taxon>Eukaryota</taxon>
        <taxon>Metazoa</taxon>
        <taxon>Ecdysozoa</taxon>
        <taxon>Arthropoda</taxon>
        <taxon>Hexapoda</taxon>
        <taxon>Insecta</taxon>
        <taxon>Pterygota</taxon>
        <taxon>Neoptera</taxon>
        <taxon>Endopterygota</taxon>
        <taxon>Hymenoptera</taxon>
        <taxon>Apocrita</taxon>
        <taxon>Aculeata</taxon>
        <taxon>Vespoidea</taxon>
        <taxon>Vespidae</taxon>
        <taxon>Vespinae</taxon>
        <taxon>Vespula</taxon>
    </lineage>
</organism>
<dbReference type="InterPro" id="IPR033906">
    <property type="entry name" value="Lipase_N"/>
</dbReference>
<name>A0ABD2A115_VESSQ</name>
<comment type="caution">
    <text evidence="10">The sequence shown here is derived from an EMBL/GenBank/DDBJ whole genome shotgun (WGS) entry which is preliminary data.</text>
</comment>
<dbReference type="Proteomes" id="UP001607302">
    <property type="component" value="Unassembled WGS sequence"/>
</dbReference>
<accession>A0ABD2A115</accession>
<dbReference type="GO" id="GO:0005576">
    <property type="term" value="C:extracellular region"/>
    <property type="evidence" value="ECO:0007669"/>
    <property type="project" value="UniProtKB-SubCell"/>
</dbReference>
<dbReference type="EC" id="3.1.1.32" evidence="4"/>
<keyword evidence="7" id="KW-1015">Disulfide bond</keyword>
<evidence type="ECO:0000313" key="10">
    <source>
        <dbReference type="EMBL" id="KAL2714329.1"/>
    </source>
</evidence>
<dbReference type="AlphaFoldDB" id="A0ABD2A115"/>
<evidence type="ECO:0000256" key="6">
    <source>
        <dbReference type="ARBA" id="ARBA00022801"/>
    </source>
</evidence>
<protein>
    <recommendedName>
        <fullName evidence="4">phospholipase A1</fullName>
        <ecNumber evidence="4">3.1.1.32</ecNumber>
    </recommendedName>
</protein>
<evidence type="ECO:0000313" key="11">
    <source>
        <dbReference type="Proteomes" id="UP001607302"/>
    </source>
</evidence>
<keyword evidence="11" id="KW-1185">Reference proteome</keyword>
<comment type="similarity">
    <text evidence="3 8">Belongs to the AB hydrolase superfamily. Lipase family.</text>
</comment>
<keyword evidence="5" id="KW-0964">Secreted</keyword>
<comment type="subcellular location">
    <subcellularLocation>
        <location evidence="2">Secreted</location>
    </subcellularLocation>
</comment>
<evidence type="ECO:0000256" key="4">
    <source>
        <dbReference type="ARBA" id="ARBA00013179"/>
    </source>
</evidence>
<dbReference type="SUPFAM" id="SSF53474">
    <property type="entry name" value="alpha/beta-Hydrolases"/>
    <property type="match status" value="1"/>
</dbReference>
<dbReference type="EMBL" id="JAUDFV010000157">
    <property type="protein sequence ID" value="KAL2714329.1"/>
    <property type="molecule type" value="Genomic_DNA"/>
</dbReference>
<dbReference type="InterPro" id="IPR000734">
    <property type="entry name" value="TAG_lipase"/>
</dbReference>
<keyword evidence="6" id="KW-0378">Hydrolase</keyword>
<evidence type="ECO:0000256" key="7">
    <source>
        <dbReference type="ARBA" id="ARBA00023157"/>
    </source>
</evidence>
<gene>
    <name evidence="10" type="ORF">V1478_016886</name>
</gene>
<dbReference type="Pfam" id="PF00151">
    <property type="entry name" value="Lipase"/>
    <property type="match status" value="1"/>
</dbReference>
<evidence type="ECO:0000256" key="5">
    <source>
        <dbReference type="ARBA" id="ARBA00022525"/>
    </source>
</evidence>